<evidence type="ECO:0000256" key="1">
    <source>
        <dbReference type="ARBA" id="ARBA00004418"/>
    </source>
</evidence>
<dbReference type="InterPro" id="IPR017585">
    <property type="entry name" value="SAF_FlgA"/>
</dbReference>
<protein>
    <submittedName>
        <fullName evidence="6">Flagella basal body P-ring formation protein FlgA</fullName>
    </submittedName>
</protein>
<evidence type="ECO:0000313" key="7">
    <source>
        <dbReference type="Proteomes" id="UP000214880"/>
    </source>
</evidence>
<dbReference type="Gene3D" id="2.30.30.760">
    <property type="match status" value="1"/>
</dbReference>
<feature type="signal peptide" evidence="4">
    <location>
        <begin position="1"/>
        <end position="24"/>
    </location>
</feature>
<dbReference type="PANTHER" id="PTHR36307:SF1">
    <property type="entry name" value="FLAGELLA BASAL BODY P-RING FORMATION PROTEIN FLGA"/>
    <property type="match status" value="1"/>
</dbReference>
<keyword evidence="2 4" id="KW-0732">Signal</keyword>
<dbReference type="STRING" id="146817.SAMN04488502_102403"/>
<dbReference type="EMBL" id="FNHB01000002">
    <property type="protein sequence ID" value="SDM17653.1"/>
    <property type="molecule type" value="Genomic_DNA"/>
</dbReference>
<sequence length="326" mass="35162">MVKKALFCCFLLLCLYLFPMAAQAGAITVTVAEEAVVRGPLITLGELAEISGADSDKVLRMAQLTLGSAPPPGGSLVLTDKLLTMRLASADARYGDIVWQVPAKIKVTTGSQKLSGAMLTAAAIEAIKDKIGQSLNEADLSIVLAVPAPDLTLPQGDVFLTVDLPYGVRYTTPTVARINIMLDHQLYNRRNVSFDVKYFQSVVVADKLIDKNQILLPQDLRYERMDTSKLSPGYFTDIGRVAGLMVRRSLTPGAIVNNRSLEKPVLVKRGNHVTILARVGGIEVQTAGQAMQDGGAGDMIRVQNFVSKKILSARVLDAITVQVDNI</sequence>
<dbReference type="GO" id="GO:0044780">
    <property type="term" value="P:bacterial-type flagellum assembly"/>
    <property type="evidence" value="ECO:0007669"/>
    <property type="project" value="InterPro"/>
</dbReference>
<evidence type="ECO:0000256" key="2">
    <source>
        <dbReference type="ARBA" id="ARBA00022729"/>
    </source>
</evidence>
<dbReference type="InterPro" id="IPR013974">
    <property type="entry name" value="SAF"/>
</dbReference>
<dbReference type="NCBIfam" id="TIGR03170">
    <property type="entry name" value="flgA_cterm"/>
    <property type="match status" value="1"/>
</dbReference>
<dbReference type="Gene3D" id="3.90.1210.10">
    <property type="entry name" value="Antifreeze-like/N-acetylneuraminic acid synthase C-terminal domain"/>
    <property type="match status" value="1"/>
</dbReference>
<dbReference type="GO" id="GO:0042597">
    <property type="term" value="C:periplasmic space"/>
    <property type="evidence" value="ECO:0007669"/>
    <property type="project" value="UniProtKB-SubCell"/>
</dbReference>
<evidence type="ECO:0000256" key="4">
    <source>
        <dbReference type="SAM" id="SignalP"/>
    </source>
</evidence>
<dbReference type="RefSeq" id="WP_092071041.1">
    <property type="nucleotide sequence ID" value="NZ_FNHB01000002.1"/>
</dbReference>
<feature type="domain" description="SAF" evidence="5">
    <location>
        <begin position="200"/>
        <end position="262"/>
    </location>
</feature>
<keyword evidence="6" id="KW-0969">Cilium</keyword>
<feature type="chain" id="PRO_5038375857" evidence="4">
    <location>
        <begin position="25"/>
        <end position="326"/>
    </location>
</feature>
<keyword evidence="6" id="KW-0966">Cell projection</keyword>
<gene>
    <name evidence="6" type="ORF">SAMN04488502_102403</name>
</gene>
<accession>A0A1G9R352</accession>
<evidence type="ECO:0000259" key="5">
    <source>
        <dbReference type="SMART" id="SM00858"/>
    </source>
</evidence>
<proteinExistence type="predicted"/>
<dbReference type="AlphaFoldDB" id="A0A1G9R352"/>
<dbReference type="PANTHER" id="PTHR36307">
    <property type="entry name" value="FLAGELLA BASAL BODY P-RING FORMATION PROTEIN FLGA"/>
    <property type="match status" value="1"/>
</dbReference>
<evidence type="ECO:0000256" key="3">
    <source>
        <dbReference type="ARBA" id="ARBA00022764"/>
    </source>
</evidence>
<dbReference type="InterPro" id="IPR039246">
    <property type="entry name" value="Flagellar_FlgA"/>
</dbReference>
<keyword evidence="7" id="KW-1185">Reference proteome</keyword>
<comment type="subcellular location">
    <subcellularLocation>
        <location evidence="1">Periplasm</location>
    </subcellularLocation>
</comment>
<keyword evidence="6" id="KW-0282">Flagellum</keyword>
<dbReference type="Pfam" id="PF13144">
    <property type="entry name" value="ChapFlgA"/>
    <property type="match status" value="1"/>
</dbReference>
<dbReference type="Proteomes" id="UP000214880">
    <property type="component" value="Unassembled WGS sequence"/>
</dbReference>
<reference evidence="6 7" key="1">
    <citation type="submission" date="2016-10" db="EMBL/GenBank/DDBJ databases">
        <authorList>
            <person name="de Groot N.N."/>
        </authorList>
    </citation>
    <scope>NUCLEOTIDE SEQUENCE [LARGE SCALE GENOMIC DNA]</scope>
    <source>
        <strain evidence="6 7">DSM 1736</strain>
    </source>
</reference>
<dbReference type="SMART" id="SM00858">
    <property type="entry name" value="SAF"/>
    <property type="match status" value="1"/>
</dbReference>
<dbReference type="OrthoDB" id="255224at2"/>
<dbReference type="CDD" id="cd11614">
    <property type="entry name" value="SAF_CpaB_FlgA_like"/>
    <property type="match status" value="1"/>
</dbReference>
<organism evidence="6 7">
    <name type="scientific">Dendrosporobacter quercicolus</name>
    <dbReference type="NCBI Taxonomy" id="146817"/>
    <lineage>
        <taxon>Bacteria</taxon>
        <taxon>Bacillati</taxon>
        <taxon>Bacillota</taxon>
        <taxon>Negativicutes</taxon>
        <taxon>Selenomonadales</taxon>
        <taxon>Sporomusaceae</taxon>
        <taxon>Dendrosporobacter</taxon>
    </lineage>
</organism>
<name>A0A1G9R352_9FIRM</name>
<evidence type="ECO:0000313" key="6">
    <source>
        <dbReference type="EMBL" id="SDM17653.1"/>
    </source>
</evidence>
<keyword evidence="3" id="KW-0574">Periplasm</keyword>